<reference evidence="10" key="3">
    <citation type="submission" date="2014-06" db="EMBL/GenBank/DDBJ databases">
        <authorList>
            <person name="Ju J."/>
            <person name="Zhang J."/>
        </authorList>
    </citation>
    <scope>NUCLEOTIDE SEQUENCE</scope>
    <source>
        <strain evidence="10">SscI8</strain>
    </source>
</reference>
<feature type="transmembrane region" description="Helical" evidence="8">
    <location>
        <begin position="564"/>
        <end position="587"/>
    </location>
</feature>
<feature type="transmembrane region" description="Helical" evidence="8">
    <location>
        <begin position="189"/>
        <end position="218"/>
    </location>
</feature>
<reference evidence="12" key="1">
    <citation type="submission" date="2014-06" db="EMBL/GenBank/DDBJ databases">
        <authorList>
            <person name="Berkman P.J."/>
        </authorList>
    </citation>
    <scope>NUCLEOTIDE SEQUENCE [LARGE SCALE GENOMIC DNA]</scope>
</reference>
<feature type="transmembrane region" description="Helical" evidence="8">
    <location>
        <begin position="665"/>
        <end position="685"/>
    </location>
</feature>
<feature type="transmembrane region" description="Helical" evidence="8">
    <location>
        <begin position="697"/>
        <end position="718"/>
    </location>
</feature>
<evidence type="ECO:0000256" key="8">
    <source>
        <dbReference type="SAM" id="Phobius"/>
    </source>
</evidence>
<name>A0A0F7S5J6_9BASI</name>
<evidence type="ECO:0000256" key="1">
    <source>
        <dbReference type="ARBA" id="ARBA00004651"/>
    </source>
</evidence>
<evidence type="ECO:0000256" key="3">
    <source>
        <dbReference type="ARBA" id="ARBA00022475"/>
    </source>
</evidence>
<accession>A0A0F7S5J6</accession>
<feature type="region of interest" description="Disordered" evidence="7">
    <location>
        <begin position="73"/>
        <end position="97"/>
    </location>
</feature>
<feature type="transmembrane region" description="Helical" evidence="8">
    <location>
        <begin position="599"/>
        <end position="627"/>
    </location>
</feature>
<keyword evidence="2" id="KW-0813">Transport</keyword>
<dbReference type="STRING" id="49012.A0A0F7S5J6"/>
<evidence type="ECO:0000313" key="11">
    <source>
        <dbReference type="EMBL" id="CDW97586.1"/>
    </source>
</evidence>
<dbReference type="GO" id="GO:0005886">
    <property type="term" value="C:plasma membrane"/>
    <property type="evidence" value="ECO:0007669"/>
    <property type="project" value="UniProtKB-SubCell"/>
</dbReference>
<dbReference type="Pfam" id="PF03600">
    <property type="entry name" value="CitMHS"/>
    <property type="match status" value="1"/>
</dbReference>
<keyword evidence="6 8" id="KW-0472">Membrane</keyword>
<evidence type="ECO:0000256" key="5">
    <source>
        <dbReference type="ARBA" id="ARBA00022989"/>
    </source>
</evidence>
<evidence type="ECO:0000313" key="12">
    <source>
        <dbReference type="Proteomes" id="UP000242770"/>
    </source>
</evidence>
<feature type="transmembrane region" description="Helical" evidence="8">
    <location>
        <begin position="269"/>
        <end position="289"/>
    </location>
</feature>
<protein>
    <recommendedName>
        <fullName evidence="9">Citrate transporter-like domain-containing protein</fullName>
    </recommendedName>
</protein>
<feature type="transmembrane region" description="Helical" evidence="8">
    <location>
        <begin position="29"/>
        <end position="52"/>
    </location>
</feature>
<keyword evidence="5 8" id="KW-1133">Transmembrane helix</keyword>
<keyword evidence="4 8" id="KW-0812">Transmembrane</keyword>
<dbReference type="PANTHER" id="PTHR43302">
    <property type="entry name" value="TRANSPORTER ARSB-RELATED"/>
    <property type="match status" value="1"/>
</dbReference>
<dbReference type="EMBL" id="CCFA01001930">
    <property type="protein sequence ID" value="CDW97586.1"/>
    <property type="molecule type" value="Genomic_DNA"/>
</dbReference>
<dbReference type="InterPro" id="IPR004680">
    <property type="entry name" value="Cit_transptr-like_dom"/>
</dbReference>
<feature type="domain" description="Citrate transporter-like" evidence="9">
    <location>
        <begin position="111"/>
        <end position="619"/>
    </location>
</feature>
<feature type="compositionally biased region" description="Polar residues" evidence="7">
    <location>
        <begin position="349"/>
        <end position="377"/>
    </location>
</feature>
<dbReference type="PANTHER" id="PTHR43302:SF5">
    <property type="entry name" value="TRANSPORTER ARSB-RELATED"/>
    <property type="match status" value="1"/>
</dbReference>
<evidence type="ECO:0000313" key="10">
    <source>
        <dbReference type="EMBL" id="CDU24697.1"/>
    </source>
</evidence>
<evidence type="ECO:0000256" key="6">
    <source>
        <dbReference type="ARBA" id="ARBA00023136"/>
    </source>
</evidence>
<feature type="transmembrane region" description="Helical" evidence="8">
    <location>
        <begin position="145"/>
        <end position="168"/>
    </location>
</feature>
<evidence type="ECO:0000259" key="9">
    <source>
        <dbReference type="Pfam" id="PF03600"/>
    </source>
</evidence>
<evidence type="ECO:0000256" key="4">
    <source>
        <dbReference type="ARBA" id="ARBA00022692"/>
    </source>
</evidence>
<dbReference type="GO" id="GO:0055085">
    <property type="term" value="P:transmembrane transport"/>
    <property type="evidence" value="ECO:0007669"/>
    <property type="project" value="InterPro"/>
</dbReference>
<dbReference type="OrthoDB" id="442352at2759"/>
<evidence type="ECO:0000256" key="7">
    <source>
        <dbReference type="SAM" id="MobiDB-lite"/>
    </source>
</evidence>
<organism evidence="11 12">
    <name type="scientific">Sporisorium scitamineum</name>
    <dbReference type="NCBI Taxonomy" id="49012"/>
    <lineage>
        <taxon>Eukaryota</taxon>
        <taxon>Fungi</taxon>
        <taxon>Dikarya</taxon>
        <taxon>Basidiomycota</taxon>
        <taxon>Ustilaginomycotina</taxon>
        <taxon>Ustilaginomycetes</taxon>
        <taxon>Ustilaginales</taxon>
        <taxon>Ustilaginaceae</taxon>
        <taxon>Sporisorium</taxon>
    </lineage>
</organism>
<proteinExistence type="predicted"/>
<dbReference type="Proteomes" id="UP000242770">
    <property type="component" value="Unassembled WGS sequence"/>
</dbReference>
<sequence>MDDPVLLARRSEAAGQVTVDTNRTSLNGFGVFAIIVFAVISLIVIHPLRIPIPTPIARFLRRTSRKIWLALAGPPDGEQQDQDAVERELGTDTPPNDEAPMHLTIDHVSAPVIGVLVLLATTTIGGEQVKQGIVGEDGIEPYDVLALFISLAYIAISLDATGLLRFLAFLICLKAGRQGREAKGKTLFLLLYFFFWSAGVLVGNDPVILSGTAFLVYFTRVAGISPPDAWIWAEFVAANVSSAVLVSSNPTNLVIATGFDVNFITYTTYMVLPAFGSAVGGLAAMLVFFRNREDGGSSKTSEKDEKSTIRKFVESVPGIGSRIQSESRDSQIRQRSTAPVDNADRPYTNRDSNSAADTAGGTTPASDSASTAPITSKTQKKRSQPIIYIPETIIRPDVDPRAALVDKTGAIFGSIVMAATLATLVGTSVVGGVKVFEIAVPGAVLCFVRDGVADWLRWRKLQLEKTKPDEVGEGTVEGEGRKDVSKAAAREVEKIELETVPASADGAASSPSKHASSSTSTPTLTASPPTRSRNPLRRLIATHHQLTTIFPTVTIVLSRLPFPLLPFAFSMFILVQALAHVGFINILSSGLGRVCSSGYIPTAFFISFLGIILCNIGGTNIGATILLTKSVRSPYFTAKIGSLSQRDQELVTKVAQYSIAFGSNVGALGGTFAASLAGLLWLGGLKQGGITVGAGQFLKWCAVVVVPSTVIGIAIIVAEVRYFHVSA</sequence>
<evidence type="ECO:0000256" key="2">
    <source>
        <dbReference type="ARBA" id="ARBA00022448"/>
    </source>
</evidence>
<keyword evidence="12" id="KW-1185">Reference proteome</keyword>
<dbReference type="AlphaFoldDB" id="A0A0F7S5J6"/>
<gene>
    <name evidence="11" type="primary">SSCI34790.1</name>
    <name evidence="10" type="ORF">SPSC_04530</name>
</gene>
<comment type="subcellular location">
    <subcellularLocation>
        <location evidence="1">Cell membrane</location>
        <topology evidence="1">Multi-pass membrane protein</topology>
    </subcellularLocation>
</comment>
<dbReference type="EMBL" id="LK056680">
    <property type="protein sequence ID" value="CDU24697.1"/>
    <property type="molecule type" value="Genomic_DNA"/>
</dbReference>
<reference evidence="11" key="2">
    <citation type="submission" date="2014-06" db="EMBL/GenBank/DDBJ databases">
        <authorList>
            <person name="Berkman J.Paul."/>
        </authorList>
    </citation>
    <scope>NUCLEOTIDE SEQUENCE [LARGE SCALE GENOMIC DNA]</scope>
</reference>
<feature type="region of interest" description="Disordered" evidence="7">
    <location>
        <begin position="502"/>
        <end position="533"/>
    </location>
</feature>
<keyword evidence="3" id="KW-1003">Cell membrane</keyword>
<feature type="region of interest" description="Disordered" evidence="7">
    <location>
        <begin position="320"/>
        <end position="383"/>
    </location>
</feature>